<dbReference type="GO" id="GO:0072344">
    <property type="term" value="P:rescue of stalled ribosome"/>
    <property type="evidence" value="ECO:0007669"/>
    <property type="project" value="UniProtKB-UniRule"/>
</dbReference>
<dbReference type="PROSITE" id="PS50889">
    <property type="entry name" value="S4"/>
    <property type="match status" value="1"/>
</dbReference>
<organism evidence="8 10">
    <name type="scientific">Intestinimonas massiliensis</name>
    <name type="common">ex Afouda et al. 2020</name>
    <dbReference type="NCBI Taxonomy" id="1673721"/>
    <lineage>
        <taxon>Bacteria</taxon>
        <taxon>Bacillati</taxon>
        <taxon>Bacillota</taxon>
        <taxon>Clostridia</taxon>
        <taxon>Eubacteriales</taxon>
        <taxon>Intestinimonas</taxon>
    </lineage>
</organism>
<dbReference type="PIRSF" id="PIRSF038881">
    <property type="entry name" value="RNAbp_HP1423"/>
    <property type="match status" value="1"/>
</dbReference>
<feature type="domain" description="RNA-binding S4" evidence="6">
    <location>
        <begin position="1"/>
        <end position="66"/>
    </location>
</feature>
<dbReference type="SUPFAM" id="SSF55174">
    <property type="entry name" value="Alpha-L RNA-binding motif"/>
    <property type="match status" value="1"/>
</dbReference>
<protein>
    <recommendedName>
        <fullName evidence="5">RQC P-site tRNA stabilizing factor</fullName>
        <shortName evidence="5">RqcP</shortName>
    </recommendedName>
    <alternativeName>
        <fullName evidence="5">Ribosome-associated protein quality control protein P</fullName>
    </alternativeName>
</protein>
<dbReference type="AlphaFoldDB" id="A0AAW5JKL4"/>
<dbReference type="RefSeq" id="WP_050619356.1">
    <property type="nucleotide sequence ID" value="NZ_JAKNJB010000030.1"/>
</dbReference>
<comment type="function">
    <text evidence="5">Key component of the ribosome quality control system (RQC), a ribosome-associated complex that mediates the extraction of incompletely synthesized nascent chains from stalled ribosomes and their subsequent degradation. RqcH recruits Ala-charged tRNA, and with RqcP directs the elongation of stalled nascent chains on 50S ribosomal subunits, leading to non-templated C-terminal alanine extensions (Ala tail). The Ala tail promotes nascent chain degradation. RqcP is associated with the translocation-like movement of the peptidyl-tRNA from the A-site into the P-site.</text>
</comment>
<dbReference type="SMART" id="SM00363">
    <property type="entry name" value="S4"/>
    <property type="match status" value="1"/>
</dbReference>
<evidence type="ECO:0000313" key="8">
    <source>
        <dbReference type="EMBL" id="MCQ4770616.1"/>
    </source>
</evidence>
<evidence type="ECO:0000256" key="2">
    <source>
        <dbReference type="ARBA" id="ARBA00022730"/>
    </source>
</evidence>
<comment type="caution">
    <text evidence="8">The sequence shown here is derived from an EMBL/GenBank/DDBJ whole genome shotgun (WGS) entry which is preliminary data.</text>
</comment>
<dbReference type="EMBL" id="JAKNJB010000030">
    <property type="protein sequence ID" value="MCG4528292.1"/>
    <property type="molecule type" value="Genomic_DNA"/>
</dbReference>
<reference evidence="7 9" key="1">
    <citation type="submission" date="2022-01" db="EMBL/GenBank/DDBJ databases">
        <title>Collection of gut derived symbiotic bacterial strains cultured from healthy donors.</title>
        <authorList>
            <person name="Lin H."/>
            <person name="Kohout C."/>
            <person name="Waligurski E."/>
            <person name="Pamer E.G."/>
        </authorList>
    </citation>
    <scope>NUCLEOTIDE SEQUENCE [LARGE SCALE GENOMIC DNA]</scope>
    <source>
        <strain evidence="7 9">DFI.3.7</strain>
    </source>
</reference>
<dbReference type="HAMAP" id="MF_00871">
    <property type="entry name" value="RqcP"/>
    <property type="match status" value="1"/>
</dbReference>
<reference evidence="8" key="2">
    <citation type="submission" date="2022-06" db="EMBL/GenBank/DDBJ databases">
        <title>Isolation of gut microbiota from human fecal samples.</title>
        <authorList>
            <person name="Pamer E.G."/>
            <person name="Barat B."/>
            <person name="Waligurski E."/>
            <person name="Medina S."/>
            <person name="Paddock L."/>
            <person name="Mostad J."/>
        </authorList>
    </citation>
    <scope>NUCLEOTIDE SEQUENCE</scope>
    <source>
        <strain evidence="8">DFI.9.91</strain>
    </source>
</reference>
<comment type="similarity">
    <text evidence="5">Belongs to the RqcP family.</text>
</comment>
<dbReference type="CDD" id="cd00165">
    <property type="entry name" value="S4"/>
    <property type="match status" value="1"/>
</dbReference>
<evidence type="ECO:0000256" key="3">
    <source>
        <dbReference type="ARBA" id="ARBA00022884"/>
    </source>
</evidence>
<evidence type="ECO:0000313" key="9">
    <source>
        <dbReference type="Proteomes" id="UP001200313"/>
    </source>
</evidence>
<dbReference type="InterPro" id="IPR036986">
    <property type="entry name" value="S4_RNA-bd_sf"/>
</dbReference>
<dbReference type="Pfam" id="PF01479">
    <property type="entry name" value="S4"/>
    <property type="match status" value="1"/>
</dbReference>
<dbReference type="GO" id="GO:0043023">
    <property type="term" value="F:ribosomal large subunit binding"/>
    <property type="evidence" value="ECO:0007669"/>
    <property type="project" value="UniProtKB-UniRule"/>
</dbReference>
<proteinExistence type="inferred from homology"/>
<dbReference type="GO" id="GO:0000049">
    <property type="term" value="F:tRNA binding"/>
    <property type="evidence" value="ECO:0007669"/>
    <property type="project" value="UniProtKB-UniRule"/>
</dbReference>
<keyword evidence="4 5" id="KW-0648">Protein biosynthesis</keyword>
<dbReference type="Gene3D" id="3.10.290.10">
    <property type="entry name" value="RNA-binding S4 domain"/>
    <property type="match status" value="1"/>
</dbReference>
<gene>
    <name evidence="5" type="primary">rqcP</name>
    <name evidence="7" type="ORF">L0P79_14640</name>
    <name evidence="8" type="ORF">NE579_09085</name>
</gene>
<accession>A0AAW5JKL4</accession>
<dbReference type="Proteomes" id="UP001204562">
    <property type="component" value="Unassembled WGS sequence"/>
</dbReference>
<evidence type="ECO:0000313" key="7">
    <source>
        <dbReference type="EMBL" id="MCG4528292.1"/>
    </source>
</evidence>
<evidence type="ECO:0000256" key="5">
    <source>
        <dbReference type="HAMAP-Rule" id="MF_00871"/>
    </source>
</evidence>
<keyword evidence="2 5" id="KW-0699">rRNA-binding</keyword>
<dbReference type="InterPro" id="IPR002942">
    <property type="entry name" value="S4_RNA-bd"/>
</dbReference>
<keyword evidence="1 5" id="KW-0820">tRNA-binding</keyword>
<keyword evidence="3 5" id="KW-0694">RNA-binding</keyword>
<dbReference type="EMBL" id="JANFYS010000017">
    <property type="protein sequence ID" value="MCQ4770616.1"/>
    <property type="molecule type" value="Genomic_DNA"/>
</dbReference>
<evidence type="ECO:0000256" key="1">
    <source>
        <dbReference type="ARBA" id="ARBA00022555"/>
    </source>
</evidence>
<dbReference type="Proteomes" id="UP001200313">
    <property type="component" value="Unassembled WGS sequence"/>
</dbReference>
<keyword evidence="9" id="KW-1185">Reference proteome</keyword>
<dbReference type="GO" id="GO:0019843">
    <property type="term" value="F:rRNA binding"/>
    <property type="evidence" value="ECO:0007669"/>
    <property type="project" value="UniProtKB-UniRule"/>
</dbReference>
<evidence type="ECO:0000259" key="6">
    <source>
        <dbReference type="SMART" id="SM00363"/>
    </source>
</evidence>
<name>A0AAW5JKL4_9FIRM</name>
<evidence type="ECO:0000256" key="4">
    <source>
        <dbReference type="ARBA" id="ARBA00022917"/>
    </source>
</evidence>
<comment type="subunit">
    <text evidence="5">Associates with stalled 50S ribosomal subunits. Binds to RqcH, 23S rRNA and the P-site tRNA. Does not require RqcH for association with 50S subunits.</text>
</comment>
<evidence type="ECO:0000313" key="10">
    <source>
        <dbReference type="Proteomes" id="UP001204562"/>
    </source>
</evidence>
<sequence>MRLDKWLKVSRLIKRRTVANEACDSQRVTANGRSVKASYDVKVGDVLEFRFGERVTRVEVLAVSEHAGKDDAPALYKEL</sequence>
<dbReference type="InterPro" id="IPR025490">
    <property type="entry name" value="RqcP"/>
</dbReference>